<evidence type="ECO:0000256" key="1">
    <source>
        <dbReference type="ARBA" id="ARBA00006739"/>
    </source>
</evidence>
<reference evidence="5" key="1">
    <citation type="submission" date="2020-05" db="EMBL/GenBank/DDBJ databases">
        <authorList>
            <person name="Chiriac C."/>
            <person name="Salcher M."/>
            <person name="Ghai R."/>
            <person name="Kavagutti S V."/>
        </authorList>
    </citation>
    <scope>NUCLEOTIDE SEQUENCE</scope>
</reference>
<proteinExistence type="inferred from homology"/>
<dbReference type="PANTHER" id="PTHR43179:SF12">
    <property type="entry name" value="GALACTOFURANOSYLTRANSFERASE GLFT2"/>
    <property type="match status" value="1"/>
</dbReference>
<dbReference type="InterPro" id="IPR001173">
    <property type="entry name" value="Glyco_trans_2-like"/>
</dbReference>
<dbReference type="GO" id="GO:0016757">
    <property type="term" value="F:glycosyltransferase activity"/>
    <property type="evidence" value="ECO:0007669"/>
    <property type="project" value="UniProtKB-KW"/>
</dbReference>
<dbReference type="Gene3D" id="3.90.550.10">
    <property type="entry name" value="Spore Coat Polysaccharide Biosynthesis Protein SpsA, Chain A"/>
    <property type="match status" value="1"/>
</dbReference>
<evidence type="ECO:0000313" key="5">
    <source>
        <dbReference type="EMBL" id="CAB4553869.1"/>
    </source>
</evidence>
<dbReference type="EMBL" id="CAEZSV010000097">
    <property type="protein sequence ID" value="CAB4553869.1"/>
    <property type="molecule type" value="Genomic_DNA"/>
</dbReference>
<gene>
    <name evidence="5" type="ORF">UFOPK1506_00628</name>
</gene>
<dbReference type="AlphaFoldDB" id="A0A6J6CTW1"/>
<dbReference type="SUPFAM" id="SSF53448">
    <property type="entry name" value="Nucleotide-diphospho-sugar transferases"/>
    <property type="match status" value="1"/>
</dbReference>
<evidence type="ECO:0000256" key="2">
    <source>
        <dbReference type="ARBA" id="ARBA00022676"/>
    </source>
</evidence>
<comment type="similarity">
    <text evidence="1">Belongs to the glycosyltransferase 2 family.</text>
</comment>
<evidence type="ECO:0000259" key="4">
    <source>
        <dbReference type="Pfam" id="PF00535"/>
    </source>
</evidence>
<protein>
    <submittedName>
        <fullName evidence="5">Unannotated protein</fullName>
    </submittedName>
</protein>
<evidence type="ECO:0000256" key="3">
    <source>
        <dbReference type="ARBA" id="ARBA00022679"/>
    </source>
</evidence>
<accession>A0A6J6CTW1</accession>
<sequence length="287" mass="32281">MSNQVGAVLLTMGKRPEELARALASLKNQQGATIDLVIVGNGWNPAIQFPHEKTLHLPENLGIPAGRNAGVAQVSGEYLFFLDDDAYLDNQNSLSALIEKLESHQEWGLIQPRVDPDGPGVVPNRWIPRLRVGDPLQSSPATTLWEGAVIIRRKLFDDIGGWPSEFFYAHEGIELIWQVYNHGFVGWYAADVTVRHPVINPTRHLDFYRLNARNRVWLAKRNLPFPISIIYVTTWTLISLIRMRKLSSLIAWLDGFLNGIFVSAGRKEKLSWAALFALGRAGRFPII</sequence>
<feature type="domain" description="Glycosyltransferase 2-like" evidence="4">
    <location>
        <begin position="15"/>
        <end position="159"/>
    </location>
</feature>
<keyword evidence="2" id="KW-0328">Glycosyltransferase</keyword>
<dbReference type="InterPro" id="IPR029044">
    <property type="entry name" value="Nucleotide-diphossugar_trans"/>
</dbReference>
<dbReference type="PANTHER" id="PTHR43179">
    <property type="entry name" value="RHAMNOSYLTRANSFERASE WBBL"/>
    <property type="match status" value="1"/>
</dbReference>
<dbReference type="Pfam" id="PF00535">
    <property type="entry name" value="Glycos_transf_2"/>
    <property type="match status" value="1"/>
</dbReference>
<keyword evidence="3" id="KW-0808">Transferase</keyword>
<organism evidence="5">
    <name type="scientific">freshwater metagenome</name>
    <dbReference type="NCBI Taxonomy" id="449393"/>
    <lineage>
        <taxon>unclassified sequences</taxon>
        <taxon>metagenomes</taxon>
        <taxon>ecological metagenomes</taxon>
    </lineage>
</organism>
<name>A0A6J6CTW1_9ZZZZ</name>